<proteinExistence type="predicted"/>
<dbReference type="Pfam" id="PF10551">
    <property type="entry name" value="MULE"/>
    <property type="match status" value="1"/>
</dbReference>
<evidence type="ECO:0000259" key="1">
    <source>
        <dbReference type="Pfam" id="PF10551"/>
    </source>
</evidence>
<dbReference type="EMBL" id="HBUF01459525">
    <property type="protein sequence ID" value="CAG6744085.1"/>
    <property type="molecule type" value="Transcribed_RNA"/>
</dbReference>
<feature type="domain" description="MULE transposase" evidence="1">
    <location>
        <begin position="17"/>
        <end position="111"/>
    </location>
</feature>
<sequence length="462" mass="53281">MTPFQEQMLKKLGGQKVYIDGTHGLNNYDFILHSILCVDEFGNGIPVAFMFSNRKDTSCFELFFKKVKERVGILKPEVFMSDDDPAYYNAWTSVMGPAKNQLLCAWHVIQNFKKNIRNKVHAKPQNEKEKILEKCVSLMGEQEEEKFQRSAKLLLEELVEDPDTRELGDYLEKYYMKRANVWALCYRKHLGINTNMYLEALHKKIKYSYLNGKKVRRLDLAINVLMKITRDIVFERIIKLAGNVETRKMKNIRISHVASEKIDHCYIQFKTNSSWQVNSSQSGNHYVVTKSKNKCPVEYCPLSCTECKICVHSYECTCMDSVLYFNICKHIHACVTYAKEDGSIVVPTQDIQESLMFECLVNSTSISNSVKVVKPQEEAHADLVAKLEEALANLKTNQYDAEEYVKMTTLTDNLLLIQRKGSFQETSAINTKSFVEKQRFYSTKKKHGTKLDVSSPSCMDKK</sequence>
<evidence type="ECO:0000313" key="2">
    <source>
        <dbReference type="EMBL" id="CAG6744085.1"/>
    </source>
</evidence>
<dbReference type="InterPro" id="IPR018289">
    <property type="entry name" value="MULE_transposase_dom"/>
</dbReference>
<dbReference type="PANTHER" id="PTHR33977">
    <property type="entry name" value="ZINC ION BINDING PROTEIN"/>
    <property type="match status" value="1"/>
</dbReference>
<organism evidence="2">
    <name type="scientific">Cacopsylla melanoneura</name>
    <dbReference type="NCBI Taxonomy" id="428564"/>
    <lineage>
        <taxon>Eukaryota</taxon>
        <taxon>Metazoa</taxon>
        <taxon>Ecdysozoa</taxon>
        <taxon>Arthropoda</taxon>
        <taxon>Hexapoda</taxon>
        <taxon>Insecta</taxon>
        <taxon>Pterygota</taxon>
        <taxon>Neoptera</taxon>
        <taxon>Paraneoptera</taxon>
        <taxon>Hemiptera</taxon>
        <taxon>Sternorrhyncha</taxon>
        <taxon>Psylloidea</taxon>
        <taxon>Psyllidae</taxon>
        <taxon>Psyllinae</taxon>
        <taxon>Cacopsylla</taxon>
    </lineage>
</organism>
<reference evidence="2" key="1">
    <citation type="submission" date="2021-05" db="EMBL/GenBank/DDBJ databases">
        <authorList>
            <person name="Alioto T."/>
            <person name="Alioto T."/>
            <person name="Gomez Garrido J."/>
        </authorList>
    </citation>
    <scope>NUCLEOTIDE SEQUENCE</scope>
</reference>
<dbReference type="PANTHER" id="PTHR33977:SF1">
    <property type="entry name" value="ZINC ION BINDING PROTEIN"/>
    <property type="match status" value="1"/>
</dbReference>
<name>A0A8D8ZBU2_9HEMI</name>
<protein>
    <recommendedName>
        <fullName evidence="1">MULE transposase domain-containing protein</fullName>
    </recommendedName>
</protein>
<accession>A0A8D8ZBU2</accession>
<dbReference type="AlphaFoldDB" id="A0A8D8ZBU2"/>